<organism evidence="1 2">
    <name type="scientific">Rotaria socialis</name>
    <dbReference type="NCBI Taxonomy" id="392032"/>
    <lineage>
        <taxon>Eukaryota</taxon>
        <taxon>Metazoa</taxon>
        <taxon>Spiralia</taxon>
        <taxon>Gnathifera</taxon>
        <taxon>Rotifera</taxon>
        <taxon>Eurotatoria</taxon>
        <taxon>Bdelloidea</taxon>
        <taxon>Philodinida</taxon>
        <taxon>Philodinidae</taxon>
        <taxon>Rotaria</taxon>
    </lineage>
</organism>
<gene>
    <name evidence="1" type="ORF">KIK155_LOCUS2612</name>
</gene>
<evidence type="ECO:0000313" key="2">
    <source>
        <dbReference type="Proteomes" id="UP000663865"/>
    </source>
</evidence>
<dbReference type="AlphaFoldDB" id="A0A817VAV6"/>
<name>A0A817VAV6_9BILA</name>
<evidence type="ECO:0000313" key="1">
    <source>
        <dbReference type="EMBL" id="CAF3339937.1"/>
    </source>
</evidence>
<accession>A0A817VAV6</accession>
<dbReference type="Proteomes" id="UP000663865">
    <property type="component" value="Unassembled WGS sequence"/>
</dbReference>
<proteinExistence type="predicted"/>
<comment type="caution">
    <text evidence="1">The sequence shown here is derived from an EMBL/GenBank/DDBJ whole genome shotgun (WGS) entry which is preliminary data.</text>
</comment>
<protein>
    <submittedName>
        <fullName evidence="1">Uncharacterized protein</fullName>
    </submittedName>
</protein>
<dbReference type="EMBL" id="CAJNYV010000064">
    <property type="protein sequence ID" value="CAF3339937.1"/>
    <property type="molecule type" value="Genomic_DNA"/>
</dbReference>
<reference evidence="1" key="1">
    <citation type="submission" date="2021-02" db="EMBL/GenBank/DDBJ databases">
        <authorList>
            <person name="Nowell W R."/>
        </authorList>
    </citation>
    <scope>NUCLEOTIDE SEQUENCE</scope>
</reference>
<sequence>MTETLLSIPLNVLDLRDNDFFMFIGQFCSQDVVEYLKLLGVRSVDSLLGIDDIFLPLQEDYLELIDVKKKLAFRRSDGSYVIKIGVQYDINELTKNLRNVLISKGQMTNDLGNEKELILKPEVFQQHSFLKRLIDFYNSLSQNPDSTNENFLHRFLDNLLSNLPTAKSRYRYQEDVLDFGLCLFISAERNAYEFLRINIPGALPSLTTIQTKLAKEGLRALEGEFRYNDMIKYMSTVNSKFAFCAEDCTTAERKIIYDSRSNSFVGFSPPLDEYGIPRMKYFQTDSIEDLQCWFEQEDISKLLNLYMIQPMNSNDQKISPYALAAYGTNGKYTSFDIIRRWFKVFEESSSQGIRIIGYSTDADAKYLLGMRLVSGFFATLLNSPISKHSLLLTTDIQKSWSWFFLPRQQLFLCMQDAIRICTKLRNRLLSTSAVIMMGDGLVSIDYLLQLIELRSKFHRMTEMNYKVIQRYELRNNSNSLTLFQVTQKVLPGTRRYHHSFKNPLLYAVIFSNIFKCNTFFLLLSSGRSRNNFSDRIFGDMQMKRNIIMSQNVLLAIK</sequence>